<evidence type="ECO:0000313" key="10">
    <source>
        <dbReference type="EMBL" id="PWA24538.1"/>
    </source>
</evidence>
<keyword evidence="5 8" id="KW-0175">Coiled coil</keyword>
<evidence type="ECO:0000256" key="3">
    <source>
        <dbReference type="ARBA" id="ARBA00022490"/>
    </source>
</evidence>
<keyword evidence="11" id="KW-1185">Reference proteome</keyword>
<dbReference type="PANTHER" id="PTHR18879">
    <property type="entry name" value="CENTROSOMAL PROTEIN OF 290 KDA"/>
    <property type="match status" value="1"/>
</dbReference>
<feature type="compositionally biased region" description="Polar residues" evidence="9">
    <location>
        <begin position="311"/>
        <end position="323"/>
    </location>
</feature>
<keyword evidence="3" id="KW-0963">Cytoplasm</keyword>
<dbReference type="GO" id="GO:1905349">
    <property type="term" value="P:ciliary transition zone assembly"/>
    <property type="evidence" value="ECO:0007669"/>
    <property type="project" value="TreeGrafter"/>
</dbReference>
<comment type="subcellular location">
    <subcellularLocation>
        <location evidence="1">Cytoplasm</location>
        <location evidence="1">Cytoskeleton</location>
        <location evidence="1">Cilium basal body</location>
    </subcellularLocation>
    <subcellularLocation>
        <location evidence="2">Cytoplasm</location>
        <location evidence="2">Cytoskeleton</location>
        <location evidence="2">Microtubule organizing center</location>
        <location evidence="2">Centrosome</location>
    </subcellularLocation>
</comment>
<evidence type="ECO:0000256" key="4">
    <source>
        <dbReference type="ARBA" id="ARBA00022794"/>
    </source>
</evidence>
<dbReference type="GO" id="GO:0043010">
    <property type="term" value="P:camera-type eye development"/>
    <property type="evidence" value="ECO:0007669"/>
    <property type="project" value="TreeGrafter"/>
</dbReference>
<dbReference type="GO" id="GO:1905515">
    <property type="term" value="P:non-motile cilium assembly"/>
    <property type="evidence" value="ECO:0007669"/>
    <property type="project" value="TreeGrafter"/>
</dbReference>
<evidence type="ECO:0000256" key="1">
    <source>
        <dbReference type="ARBA" id="ARBA00004120"/>
    </source>
</evidence>
<feature type="compositionally biased region" description="Polar residues" evidence="9">
    <location>
        <begin position="196"/>
        <end position="212"/>
    </location>
</feature>
<feature type="coiled-coil region" evidence="8">
    <location>
        <begin position="393"/>
        <end position="619"/>
    </location>
</feature>
<evidence type="ECO:0000256" key="8">
    <source>
        <dbReference type="SAM" id="Coils"/>
    </source>
</evidence>
<feature type="region of interest" description="Disordered" evidence="9">
    <location>
        <begin position="111"/>
        <end position="288"/>
    </location>
</feature>
<sequence>MEKSSQYRQESESAGQAFRRTAIGLKTSVNAPLFLAWKTQQQALPRDDAMEKLLSKNQLLEERLHSLERQISKEPPSRPSEQPSRNIVLGSDFSSRPFSGICSLTFDVEDGASCSRLPGQQGEPTQSKVGGGEDRDADRLGEDRPEDERQATAVVGENEEGIPVGCDVAEPVEQEEPPDPIGNGADPNDRSERTESISPPSATQAATGSGMSESWKKPGNPDLDGEGIYSNDDDVGVIPEVTQNGEEKVEEKEEEEEEDVTTRTEIEEDDQDSFSADPDVDSSITLSKRRERIVHAKKGKETQIQEVVKYQKTSGRGTGTPSQRDQDTSKENLKLASENLELRLQLEQANQDLPRLKVFCAAGRFQDPVWPKLQLSDRFLRCALQAFAFENQIADLKEMCTGLKQERAEAEKKLAHLRGAGYSGKTVPELEKTIGLMKKVVERVQRENEALKKSSGRAEQDRVAALEKENEKLKADCEKLKHRSEAELSAKLESKTKGLERIVVENERLRREIKREVEAAERLRVSRTSLEASNEKLESELEETRQRLRAALSKAAAVGPEGKASRATVVARMFENKMKELEEQLSQKTSSVSELKQQLKEAKRREEWAETRARQLQDQVDLLQRFPAAPKTNVGSSKDLQAVILESAEPERTTVEPQQELNDDPEQDAGVNGKQTLTSDVAFKGHGNLKRLLQAAESQKSKLQAEVRKLRKELGNFDPNFFEELEDLKYNYNLEVKKNILLEEQLRKVCDQFGVTAEMPSVNSSVFFNKNKIILNDFLLILFPKDNFSVRERHPCRPGGLRLELHVLKLTEALSVQRGKPRQQALAAAAGYGRSPEADHRGSAGEASFTVRPPQAQVMPSEKSLKIGTKMSSWKWWNLPIMGHYVHDLVVSDFAEKPKHSLGDRILAPPTLISVPSLQCHTMPSTRPSQFSWNQERSSWKLTGGGFLTGMLPCGTRQWMGCFLLPSPEQSRRLGCT</sequence>
<feature type="compositionally biased region" description="Basic and acidic residues" evidence="9">
    <location>
        <begin position="65"/>
        <end position="76"/>
    </location>
</feature>
<feature type="region of interest" description="Disordered" evidence="9">
    <location>
        <begin position="310"/>
        <end position="330"/>
    </location>
</feature>
<feature type="region of interest" description="Disordered" evidence="9">
    <location>
        <begin position="65"/>
        <end position="95"/>
    </location>
</feature>
<evidence type="ECO:0000256" key="5">
    <source>
        <dbReference type="ARBA" id="ARBA00023054"/>
    </source>
</evidence>
<protein>
    <submittedName>
        <fullName evidence="10">Uncharacterized protein</fullName>
    </submittedName>
</protein>
<feature type="region of interest" description="Disordered" evidence="9">
    <location>
        <begin position="648"/>
        <end position="673"/>
    </location>
</feature>
<evidence type="ECO:0000256" key="9">
    <source>
        <dbReference type="SAM" id="MobiDB-lite"/>
    </source>
</evidence>
<evidence type="ECO:0000256" key="7">
    <source>
        <dbReference type="ARBA" id="ARBA00023273"/>
    </source>
</evidence>
<accession>A0A315VLX0</accession>
<proteinExistence type="predicted"/>
<dbReference type="PANTHER" id="PTHR18879:SF20">
    <property type="entry name" value="CENTROSOMAL PROTEIN OF 290 KDA"/>
    <property type="match status" value="1"/>
</dbReference>
<name>A0A315VLX0_GAMAF</name>
<keyword evidence="6" id="KW-0206">Cytoskeleton</keyword>
<feature type="region of interest" description="Disordered" evidence="9">
    <location>
        <begin position="826"/>
        <end position="851"/>
    </location>
</feature>
<keyword evidence="7" id="KW-0966">Cell projection</keyword>
<organism evidence="10 11">
    <name type="scientific">Gambusia affinis</name>
    <name type="common">Western mosquitofish</name>
    <name type="synonym">Heterandria affinis</name>
    <dbReference type="NCBI Taxonomy" id="33528"/>
    <lineage>
        <taxon>Eukaryota</taxon>
        <taxon>Metazoa</taxon>
        <taxon>Chordata</taxon>
        <taxon>Craniata</taxon>
        <taxon>Vertebrata</taxon>
        <taxon>Euteleostomi</taxon>
        <taxon>Actinopterygii</taxon>
        <taxon>Neopterygii</taxon>
        <taxon>Teleostei</taxon>
        <taxon>Neoteleostei</taxon>
        <taxon>Acanthomorphata</taxon>
        <taxon>Ovalentaria</taxon>
        <taxon>Atherinomorphae</taxon>
        <taxon>Cyprinodontiformes</taxon>
        <taxon>Poeciliidae</taxon>
        <taxon>Poeciliinae</taxon>
        <taxon>Gambusia</taxon>
    </lineage>
</organism>
<gene>
    <name evidence="10" type="ORF">CCH79_00011841</name>
</gene>
<dbReference type="GO" id="GO:0034451">
    <property type="term" value="C:centriolar satellite"/>
    <property type="evidence" value="ECO:0007669"/>
    <property type="project" value="TreeGrafter"/>
</dbReference>
<feature type="coiled-coil region" evidence="8">
    <location>
        <begin position="686"/>
        <end position="713"/>
    </location>
</feature>
<dbReference type="GO" id="GO:0097711">
    <property type="term" value="P:ciliary basal body-plasma membrane docking"/>
    <property type="evidence" value="ECO:0007669"/>
    <property type="project" value="TreeGrafter"/>
</dbReference>
<dbReference type="GO" id="GO:0035869">
    <property type="term" value="C:ciliary transition zone"/>
    <property type="evidence" value="ECO:0007669"/>
    <property type="project" value="TreeGrafter"/>
</dbReference>
<dbReference type="EMBL" id="NHOQ01001423">
    <property type="protein sequence ID" value="PWA24538.1"/>
    <property type="molecule type" value="Genomic_DNA"/>
</dbReference>
<evidence type="ECO:0000256" key="6">
    <source>
        <dbReference type="ARBA" id="ARBA00023212"/>
    </source>
</evidence>
<dbReference type="AlphaFoldDB" id="A0A315VLX0"/>
<keyword evidence="4" id="KW-0970">Cilium biogenesis/degradation</keyword>
<evidence type="ECO:0000313" key="11">
    <source>
        <dbReference type="Proteomes" id="UP000250572"/>
    </source>
</evidence>
<dbReference type="InterPro" id="IPR026201">
    <property type="entry name" value="Cep290"/>
</dbReference>
<reference evidence="10 11" key="1">
    <citation type="journal article" date="2018" name="G3 (Bethesda)">
        <title>A High-Quality Reference Genome for the Invasive Mosquitofish Gambusia affinis Using a Chicago Library.</title>
        <authorList>
            <person name="Hoffberg S.L."/>
            <person name="Troendle N.J."/>
            <person name="Glenn T.C."/>
            <person name="Mahmud O."/>
            <person name="Louha S."/>
            <person name="Chalopin D."/>
            <person name="Bennetzen J.L."/>
            <person name="Mauricio R."/>
        </authorList>
    </citation>
    <scope>NUCLEOTIDE SEQUENCE [LARGE SCALE GENOMIC DNA]</scope>
    <source>
        <strain evidence="10">NE01/NJP1002.9</strain>
        <tissue evidence="10">Muscle</tissue>
    </source>
</reference>
<evidence type="ECO:0000256" key="2">
    <source>
        <dbReference type="ARBA" id="ARBA00004300"/>
    </source>
</evidence>
<feature type="compositionally biased region" description="Basic and acidic residues" evidence="9">
    <location>
        <begin position="131"/>
        <end position="150"/>
    </location>
</feature>
<dbReference type="GO" id="GO:0001822">
    <property type="term" value="P:kidney development"/>
    <property type="evidence" value="ECO:0007669"/>
    <property type="project" value="TreeGrafter"/>
</dbReference>
<comment type="caution">
    <text evidence="10">The sequence shown here is derived from an EMBL/GenBank/DDBJ whole genome shotgun (WGS) entry which is preliminary data.</text>
</comment>
<dbReference type="Proteomes" id="UP000250572">
    <property type="component" value="Unassembled WGS sequence"/>
</dbReference>